<dbReference type="Gene3D" id="3.10.560.10">
    <property type="entry name" value="Outer membrane lipoprotein wza domain like"/>
    <property type="match status" value="1"/>
</dbReference>
<dbReference type="PANTHER" id="PTHR21180">
    <property type="entry name" value="ENDONUCLEASE/EXONUCLEASE/PHOSPHATASE FAMILY DOMAIN-CONTAINING PROTEIN 1"/>
    <property type="match status" value="1"/>
</dbReference>
<name>A0A2U1T3D7_9MICO</name>
<dbReference type="GO" id="GO:0003677">
    <property type="term" value="F:DNA binding"/>
    <property type="evidence" value="ECO:0007669"/>
    <property type="project" value="InterPro"/>
</dbReference>
<feature type="domain" description="Helix-hairpin-helix DNA-binding motif class 1" evidence="1">
    <location>
        <begin position="150"/>
        <end position="169"/>
    </location>
</feature>
<dbReference type="Proteomes" id="UP000244978">
    <property type="component" value="Unassembled WGS sequence"/>
</dbReference>
<dbReference type="Pfam" id="PF12836">
    <property type="entry name" value="HHH_3"/>
    <property type="match status" value="1"/>
</dbReference>
<dbReference type="EMBL" id="QEEX01000001">
    <property type="protein sequence ID" value="PWB98401.1"/>
    <property type="molecule type" value="Genomic_DNA"/>
</dbReference>
<evidence type="ECO:0000313" key="2">
    <source>
        <dbReference type="EMBL" id="PWB98401.1"/>
    </source>
</evidence>
<feature type="domain" description="Helix-hairpin-helix DNA-binding motif class 1" evidence="1">
    <location>
        <begin position="120"/>
        <end position="139"/>
    </location>
</feature>
<reference evidence="3" key="1">
    <citation type="submission" date="2018-04" db="EMBL/GenBank/DDBJ databases">
        <authorList>
            <person name="Liu S."/>
            <person name="Wang Z."/>
            <person name="Li J."/>
        </authorList>
    </citation>
    <scope>NUCLEOTIDE SEQUENCE [LARGE SCALE GENOMIC DNA]</scope>
    <source>
        <strain evidence="3">S1194</strain>
    </source>
</reference>
<dbReference type="Pfam" id="PF10531">
    <property type="entry name" value="SLBB"/>
    <property type="match status" value="1"/>
</dbReference>
<organism evidence="2 3">
    <name type="scientific">Homoserinimonas hongtaonis</name>
    <dbReference type="NCBI Taxonomy" id="2079791"/>
    <lineage>
        <taxon>Bacteria</taxon>
        <taxon>Bacillati</taxon>
        <taxon>Actinomycetota</taxon>
        <taxon>Actinomycetes</taxon>
        <taxon>Micrococcales</taxon>
        <taxon>Microbacteriaceae</taxon>
        <taxon>Homoserinimonas</taxon>
    </lineage>
</organism>
<dbReference type="AlphaFoldDB" id="A0A2U1T3D7"/>
<dbReference type="SMART" id="SM00278">
    <property type="entry name" value="HhH1"/>
    <property type="match status" value="2"/>
</dbReference>
<protein>
    <submittedName>
        <fullName evidence="2">Competence protein ComEA</fullName>
    </submittedName>
</protein>
<dbReference type="GO" id="GO:0015628">
    <property type="term" value="P:protein secretion by the type II secretion system"/>
    <property type="evidence" value="ECO:0007669"/>
    <property type="project" value="TreeGrafter"/>
</dbReference>
<gene>
    <name evidence="2" type="ORF">DF220_02735</name>
</gene>
<evidence type="ECO:0000313" key="3">
    <source>
        <dbReference type="Proteomes" id="UP000244978"/>
    </source>
</evidence>
<comment type="caution">
    <text evidence="2">The sequence shown here is derived from an EMBL/GenBank/DDBJ whole genome shotgun (WGS) entry which is preliminary data.</text>
</comment>
<evidence type="ECO:0000259" key="1">
    <source>
        <dbReference type="SMART" id="SM00278"/>
    </source>
</evidence>
<sequence length="172" mass="17156">MVLASAFGAAGETQTVIDQPPSASSSSSAVVVYVHVVGAVAAPGLYRLNDGARGVDAVAAAGGFSADADRSQLNLARPVSDGEQIYVPIVGETAVPPAASAPGGSSGGSGLVNVNTADSAALETLPRIGPAVAQRIIDWRDTNGRFATVDDLLAVPGIGEKTLDGFRSLVTV</sequence>
<dbReference type="Gene3D" id="1.10.150.280">
    <property type="entry name" value="AF1531-like domain"/>
    <property type="match status" value="1"/>
</dbReference>
<dbReference type="SUPFAM" id="SSF47781">
    <property type="entry name" value="RuvA domain 2-like"/>
    <property type="match status" value="1"/>
</dbReference>
<keyword evidence="3" id="KW-1185">Reference proteome</keyword>
<accession>A0A2U1T3D7</accession>
<dbReference type="InterPro" id="IPR010994">
    <property type="entry name" value="RuvA_2-like"/>
</dbReference>
<dbReference type="InterPro" id="IPR051675">
    <property type="entry name" value="Endo/Exo/Phosphatase_dom_1"/>
</dbReference>
<dbReference type="GO" id="GO:0015627">
    <property type="term" value="C:type II protein secretion system complex"/>
    <property type="evidence" value="ECO:0007669"/>
    <property type="project" value="TreeGrafter"/>
</dbReference>
<dbReference type="GO" id="GO:0006281">
    <property type="term" value="P:DNA repair"/>
    <property type="evidence" value="ECO:0007669"/>
    <property type="project" value="InterPro"/>
</dbReference>
<proteinExistence type="predicted"/>
<dbReference type="PANTHER" id="PTHR21180:SF32">
    <property type="entry name" value="ENDONUCLEASE_EXONUCLEASE_PHOSPHATASE FAMILY DOMAIN-CONTAINING PROTEIN 1"/>
    <property type="match status" value="1"/>
</dbReference>
<dbReference type="InterPro" id="IPR003583">
    <property type="entry name" value="Hlx-hairpin-Hlx_DNA-bd_motif"/>
</dbReference>
<dbReference type="InterPro" id="IPR019554">
    <property type="entry name" value="Soluble_ligand-bd"/>
</dbReference>